<evidence type="ECO:0000259" key="2">
    <source>
        <dbReference type="Pfam" id="PF03413"/>
    </source>
</evidence>
<feature type="domain" description="PepSY" evidence="2">
    <location>
        <begin position="6"/>
        <end position="76"/>
    </location>
</feature>
<dbReference type="Proteomes" id="UP000547674">
    <property type="component" value="Unassembled WGS sequence"/>
</dbReference>
<comment type="caution">
    <text evidence="3">The sequence shown here is derived from an EMBL/GenBank/DDBJ whole genome shotgun (WGS) entry which is preliminary data.</text>
</comment>
<reference evidence="3 4" key="1">
    <citation type="submission" date="2020-03" db="EMBL/GenBank/DDBJ databases">
        <title>Metabolic flexibility allows generalist bacteria to become dominant in a frequently disturbed ecosystem.</title>
        <authorList>
            <person name="Chen Y.-J."/>
            <person name="Leung P.M."/>
            <person name="Bay S.K."/>
            <person name="Hugenholtz P."/>
            <person name="Kessler A.J."/>
            <person name="Shelley G."/>
            <person name="Waite D.W."/>
            <person name="Cook P.L."/>
            <person name="Greening C."/>
        </authorList>
    </citation>
    <scope>NUCLEOTIDE SEQUENCE [LARGE SCALE GENOMIC DNA]</scope>
    <source>
        <strain evidence="3">SS_bin_28</strain>
    </source>
</reference>
<protein>
    <recommendedName>
        <fullName evidence="5">Peptidase M4 domain-containing protein</fullName>
    </recommendedName>
</protein>
<dbReference type="GO" id="GO:0004222">
    <property type="term" value="F:metalloendopeptidase activity"/>
    <property type="evidence" value="ECO:0007669"/>
    <property type="project" value="InterPro"/>
</dbReference>
<accession>A0A7Y2E7C9</accession>
<organism evidence="3 4">
    <name type="scientific">Eiseniibacteriota bacterium</name>
    <dbReference type="NCBI Taxonomy" id="2212470"/>
    <lineage>
        <taxon>Bacteria</taxon>
        <taxon>Candidatus Eiseniibacteriota</taxon>
    </lineage>
</organism>
<name>A0A7Y2E7C9_UNCEI</name>
<evidence type="ECO:0000313" key="4">
    <source>
        <dbReference type="Proteomes" id="UP000547674"/>
    </source>
</evidence>
<feature type="non-terminal residue" evidence="3">
    <location>
        <position position="1"/>
    </location>
</feature>
<feature type="domain" description="Peptidase M4" evidence="1">
    <location>
        <begin position="182"/>
        <end position="269"/>
    </location>
</feature>
<proteinExistence type="predicted"/>
<dbReference type="InterPro" id="IPR050728">
    <property type="entry name" value="Zinc_Metalloprotease_M4"/>
</dbReference>
<evidence type="ECO:0008006" key="5">
    <source>
        <dbReference type="Google" id="ProtNLM"/>
    </source>
</evidence>
<sequence>DVVATVSEAQALRAAIGDFAAEIDLQPRETELVILPEELRSETVFRLVYEIEFSSNQPAGDWLAYVDAKSGKLLKRKNRVHYTDVAGQTNADVELLQSGDPQQRRSIRYADLFLKDGDETIAKTSSDVNGSYALTPEVDGTYTLVAPLAGDFGVVMNNTNGDATPELTFIVDSSLGGAQAVTWTDSNSLVQDRDAYYWAMFSRDYIKAVDPAFDLLDYPMPIVTDLVDNECNAFWNGIGITFYPAGQQCANTARSASVVIHEYGHGITDFAYRPFTPSGAMHEGFSDYFSATILNDPIIGHGFTGPGTSIRNIEPDRRVPDDVVGQVHTDGLIIAGALWDVRKELGSAVTDQLFHFARFGYSDNFDDYFFDFLLEDDDDGNVYNGTPNFAVIVDNFKLHGIGDYSINVSHEKLKDSEDTSKSFDFTASFLSIFQIDASSVELHLKTERDGSTTTETHAMSPTGETREFTYNLTPQMEGTKISYWFTSADTTGGTSTYPEGGEEDPFTFTVGVDITPPTIAHTPLSDQPVDHDGISVIAEVSDNLELGVGDVLAQFTQNELEPDKFELLPLSGDRFAGEFTLKAWDVGDLIAYSISAEDLASDANMALNPEKGDYSFEIVNGVGRNFEATDGALVADGGTWEWGAPSFFLESGASGSNAWVTNLDGPYDNNVGAELTMGPIDLSTWDKAVLRFNHAYDIE</sequence>
<dbReference type="InterPro" id="IPR013856">
    <property type="entry name" value="Peptidase_M4_domain"/>
</dbReference>
<dbReference type="Pfam" id="PF03413">
    <property type="entry name" value="PepSY"/>
    <property type="match status" value="1"/>
</dbReference>
<evidence type="ECO:0000259" key="1">
    <source>
        <dbReference type="Pfam" id="PF01447"/>
    </source>
</evidence>
<feature type="non-terminal residue" evidence="3">
    <location>
        <position position="699"/>
    </location>
</feature>
<gene>
    <name evidence="3" type="ORF">HKN21_04635</name>
</gene>
<dbReference type="Gene3D" id="3.10.170.10">
    <property type="match status" value="1"/>
</dbReference>
<dbReference type="PANTHER" id="PTHR33794">
    <property type="entry name" value="BACILLOLYSIN"/>
    <property type="match status" value="1"/>
</dbReference>
<dbReference type="InterPro" id="IPR025711">
    <property type="entry name" value="PepSY"/>
</dbReference>
<dbReference type="AlphaFoldDB" id="A0A7Y2E7C9"/>
<dbReference type="Pfam" id="PF01447">
    <property type="entry name" value="Peptidase_M4"/>
    <property type="match status" value="1"/>
</dbReference>
<evidence type="ECO:0000313" key="3">
    <source>
        <dbReference type="EMBL" id="NNF06025.1"/>
    </source>
</evidence>
<dbReference type="PANTHER" id="PTHR33794:SF1">
    <property type="entry name" value="BACILLOLYSIN"/>
    <property type="match status" value="1"/>
</dbReference>
<dbReference type="EMBL" id="JABDJR010000171">
    <property type="protein sequence ID" value="NNF06025.1"/>
    <property type="molecule type" value="Genomic_DNA"/>
</dbReference>
<dbReference type="SUPFAM" id="SSF55486">
    <property type="entry name" value="Metalloproteases ('zincins'), catalytic domain"/>
    <property type="match status" value="1"/>
</dbReference>